<evidence type="ECO:0000313" key="3">
    <source>
        <dbReference type="Proteomes" id="UP000075243"/>
    </source>
</evidence>
<dbReference type="Gramene" id="C.cajan_37519.t">
    <property type="protein sequence ID" value="C.cajan_37519.t"/>
    <property type="gene ID" value="C.cajan_37519"/>
</dbReference>
<dbReference type="Proteomes" id="UP000075243">
    <property type="component" value="Unassembled WGS sequence"/>
</dbReference>
<dbReference type="OMA" id="ASANTWI"/>
<feature type="compositionally biased region" description="Polar residues" evidence="1">
    <location>
        <begin position="31"/>
        <end position="45"/>
    </location>
</feature>
<gene>
    <name evidence="2" type="ORF">KK1_035405</name>
</gene>
<evidence type="ECO:0000313" key="2">
    <source>
        <dbReference type="EMBL" id="KYP43169.1"/>
    </source>
</evidence>
<keyword evidence="3" id="KW-1185">Reference proteome</keyword>
<dbReference type="EMBL" id="KQ483680">
    <property type="protein sequence ID" value="KYP43169.1"/>
    <property type="molecule type" value="Genomic_DNA"/>
</dbReference>
<dbReference type="PANTHER" id="PTHR33625">
    <property type="entry name" value="OS08G0179900 PROTEIN"/>
    <property type="match status" value="1"/>
</dbReference>
<proteinExistence type="predicted"/>
<evidence type="ECO:0000256" key="1">
    <source>
        <dbReference type="SAM" id="MobiDB-lite"/>
    </source>
</evidence>
<dbReference type="PANTHER" id="PTHR33625:SF4">
    <property type="entry name" value="OS08G0179900 PROTEIN"/>
    <property type="match status" value="1"/>
</dbReference>
<name>A0A151RKT7_CAJCA</name>
<accession>A0A151RKT7</accession>
<feature type="region of interest" description="Disordered" evidence="1">
    <location>
        <begin position="31"/>
        <end position="50"/>
    </location>
</feature>
<protein>
    <submittedName>
        <fullName evidence="2">Uncharacterized protein</fullName>
    </submittedName>
</protein>
<sequence>MGGGGVMRAAAKVTGISKSVIRATSPVRSASQSTRYASPVRTPSLSAGPVSAEVAPSHEAVAWDDWDFADDGELDVPRVVVTSLPTFEEAKEATTELKDAIDQVYLSHESSQYSSPVGEVTFQYPTIDEAVNKSRVIEAISNPSVPRHALQAFHLLSTSRAAQDVVASLACDPNVWNAVMENSAVSSFFKSQHSGNPNSYIINLSRIAYENIL</sequence>
<dbReference type="AlphaFoldDB" id="A0A151RKT7"/>
<organism evidence="2 3">
    <name type="scientific">Cajanus cajan</name>
    <name type="common">Pigeon pea</name>
    <name type="synonym">Cajanus indicus</name>
    <dbReference type="NCBI Taxonomy" id="3821"/>
    <lineage>
        <taxon>Eukaryota</taxon>
        <taxon>Viridiplantae</taxon>
        <taxon>Streptophyta</taxon>
        <taxon>Embryophyta</taxon>
        <taxon>Tracheophyta</taxon>
        <taxon>Spermatophyta</taxon>
        <taxon>Magnoliopsida</taxon>
        <taxon>eudicotyledons</taxon>
        <taxon>Gunneridae</taxon>
        <taxon>Pentapetalae</taxon>
        <taxon>rosids</taxon>
        <taxon>fabids</taxon>
        <taxon>Fabales</taxon>
        <taxon>Fabaceae</taxon>
        <taxon>Papilionoideae</taxon>
        <taxon>50 kb inversion clade</taxon>
        <taxon>NPAAA clade</taxon>
        <taxon>indigoferoid/millettioid clade</taxon>
        <taxon>Phaseoleae</taxon>
        <taxon>Cajanus</taxon>
    </lineage>
</organism>
<dbReference type="STRING" id="3821.A0A151RKT7"/>
<reference evidence="2" key="1">
    <citation type="journal article" date="2012" name="Nat. Biotechnol.">
        <title>Draft genome sequence of pigeonpea (Cajanus cajan), an orphan legume crop of resource-poor farmers.</title>
        <authorList>
            <person name="Varshney R.K."/>
            <person name="Chen W."/>
            <person name="Li Y."/>
            <person name="Bharti A.K."/>
            <person name="Saxena R.K."/>
            <person name="Schlueter J.A."/>
            <person name="Donoghue M.T."/>
            <person name="Azam S."/>
            <person name="Fan G."/>
            <person name="Whaley A.M."/>
            <person name="Farmer A.D."/>
            <person name="Sheridan J."/>
            <person name="Iwata A."/>
            <person name="Tuteja R."/>
            <person name="Penmetsa R.V."/>
            <person name="Wu W."/>
            <person name="Upadhyaya H.D."/>
            <person name="Yang S.P."/>
            <person name="Shah T."/>
            <person name="Saxena K.B."/>
            <person name="Michael T."/>
            <person name="McCombie W.R."/>
            <person name="Yang B."/>
            <person name="Zhang G."/>
            <person name="Yang H."/>
            <person name="Wang J."/>
            <person name="Spillane C."/>
            <person name="Cook D.R."/>
            <person name="May G.D."/>
            <person name="Xu X."/>
            <person name="Jackson S.A."/>
        </authorList>
    </citation>
    <scope>NUCLEOTIDE SEQUENCE [LARGE SCALE GENOMIC DNA]</scope>
</reference>